<proteinExistence type="predicted"/>
<dbReference type="SUPFAM" id="SSF49785">
    <property type="entry name" value="Galactose-binding domain-like"/>
    <property type="match status" value="2"/>
</dbReference>
<dbReference type="InterPro" id="IPR038637">
    <property type="entry name" value="NPCBM_sf"/>
</dbReference>
<organism evidence="2 3">
    <name type="scientific">Metabacillus lacus</name>
    <dbReference type="NCBI Taxonomy" id="1983721"/>
    <lineage>
        <taxon>Bacteria</taxon>
        <taxon>Bacillati</taxon>
        <taxon>Bacillota</taxon>
        <taxon>Bacilli</taxon>
        <taxon>Bacillales</taxon>
        <taxon>Bacillaceae</taxon>
        <taxon>Metabacillus</taxon>
    </lineage>
</organism>
<name>A0A7X2LZE8_9BACI</name>
<dbReference type="AlphaFoldDB" id="A0A7X2LZE8"/>
<dbReference type="Pfam" id="PF08305">
    <property type="entry name" value="NPCBM"/>
    <property type="match status" value="1"/>
</dbReference>
<gene>
    <name evidence="2" type="ORF">GJU40_11815</name>
</gene>
<feature type="domain" description="Glycosyl hydrolase family 98 putative carbohydrate-binding module" evidence="1">
    <location>
        <begin position="391"/>
        <end position="483"/>
    </location>
</feature>
<dbReference type="InterPro" id="IPR008979">
    <property type="entry name" value="Galactose-bd-like_sf"/>
</dbReference>
<comment type="caution">
    <text evidence="2">The sequence shown here is derived from an EMBL/GenBank/DDBJ whole genome shotgun (WGS) entry which is preliminary data.</text>
</comment>
<accession>A0A7X2LZE8</accession>
<dbReference type="InterPro" id="IPR013222">
    <property type="entry name" value="Glyco_hyd_98_carb-bd"/>
</dbReference>
<evidence type="ECO:0000259" key="1">
    <source>
        <dbReference type="Pfam" id="PF08305"/>
    </source>
</evidence>
<evidence type="ECO:0000313" key="2">
    <source>
        <dbReference type="EMBL" id="MRX72833.1"/>
    </source>
</evidence>
<sequence>MGSIILKRKLVFLFLFFLLITGTILSPKHSFAAPAEISLTEIKAYDYSGYFYVNQWSDTEGSLTDVNGRILERGLGLFKSYSDGGTASASYNIDSMGYKTFKTGLTLDSKWITGDFGKTAVAFYSDDILLYEKQLSKTDGILDIELKLPSKIKNFHIIVKQISGAKGTQRVVLKNPLFSTSGTHSPNESAVHPSTIGSSDNSGYYENQWDSYRVFQEINGNIVTGGVGLTTNRGGTASTTYNIDNMGYNVFQTKLSLDSKWTVGDYGRSAVGIYADDYLLYEKEITPKTAVQSIKLNIPKGTKNLAVVVKQLSGAKGTQGLVLINPLFKKTNDKLINIPKRALLTTVGATDTSGHYYTNGWGDLPFQYYNGQIVTAGVGLTKPYSYSIDGSSYAEYDIRNMGFNALKTTISLDSKWLTGDYGTTRVSIYADNKVIYTSAMKKSDVKNLTVRFPGNTKKIKLLVNQVNGAKGAQRVVFGNAVLTSLPVSSKLETSQVSIKNNIKSDDIITVSNLSKNEKINVYNSKKQLVVSGTSLGSSLTLKVKQLGSPKGTVYITRTSSGKLESDQLAVGYSGEPVSAKINANQVSITNNKNKDDVITVKSLNKGDVVKVYGDAKSKKLLGSGTVSNNTLTIKVKQLGTKKGTVYITRESKGKLESPAVAVGFKAE</sequence>
<dbReference type="Gene3D" id="2.60.120.1060">
    <property type="entry name" value="NPCBM/NEW2 domain"/>
    <property type="match status" value="2"/>
</dbReference>
<protein>
    <recommendedName>
        <fullName evidence="1">Glycosyl hydrolase family 98 putative carbohydrate-binding module domain-containing protein</fullName>
    </recommendedName>
</protein>
<dbReference type="Proteomes" id="UP000448867">
    <property type="component" value="Unassembled WGS sequence"/>
</dbReference>
<evidence type="ECO:0000313" key="3">
    <source>
        <dbReference type="Proteomes" id="UP000448867"/>
    </source>
</evidence>
<dbReference type="OrthoDB" id="2940261at2"/>
<reference evidence="2 3" key="1">
    <citation type="submission" date="2019-11" db="EMBL/GenBank/DDBJ databases">
        <title>Bacillus lacus genome.</title>
        <authorList>
            <person name="Allen C.J."/>
            <person name="Newman J.D."/>
        </authorList>
    </citation>
    <scope>NUCLEOTIDE SEQUENCE [LARGE SCALE GENOMIC DNA]</scope>
    <source>
        <strain evidence="2 3">KCTC 33946</strain>
    </source>
</reference>
<keyword evidence="3" id="KW-1185">Reference proteome</keyword>
<dbReference type="EMBL" id="WKKI01000022">
    <property type="protein sequence ID" value="MRX72833.1"/>
    <property type="molecule type" value="Genomic_DNA"/>
</dbReference>